<dbReference type="OrthoDB" id="9808684at2"/>
<proteinExistence type="predicted"/>
<evidence type="ECO:0000313" key="2">
    <source>
        <dbReference type="Proteomes" id="UP000191931"/>
    </source>
</evidence>
<sequence>MFQSGYLTIKKAMRVGPRDVFRLGFPNQEVKLSFTDALLNDYTPDTLNTAGFQNDMYRALEARDMDVVKATLERLFSSIPFEWYNAGTLDKYEGYYASVVYSFFTSIGFDITPEKSSSHGRADLVIKTNDRVYVFEFKVVEIVGDGKKAIDQIRERGYHHQYVKAGKEVVLVGIDFSKKERNVVGFAFEMV</sequence>
<name>A0A1W1HBF6_9BACT</name>
<dbReference type="STRING" id="1246637.MTBBW1_1950001"/>
<dbReference type="PANTHER" id="PTHR34825">
    <property type="entry name" value="CONSERVED PROTEIN, WITH A WEAK D-GALACTARATE DEHYDRATASE/ALTRONATE HYDROLASE DOMAIN"/>
    <property type="match status" value="1"/>
</dbReference>
<dbReference type="InterPro" id="IPR012547">
    <property type="entry name" value="PDDEXK_9"/>
</dbReference>
<organism evidence="1 2">
    <name type="scientific">Desulfamplus magnetovallimortis</name>
    <dbReference type="NCBI Taxonomy" id="1246637"/>
    <lineage>
        <taxon>Bacteria</taxon>
        <taxon>Pseudomonadati</taxon>
        <taxon>Thermodesulfobacteriota</taxon>
        <taxon>Desulfobacteria</taxon>
        <taxon>Desulfobacterales</taxon>
        <taxon>Desulfobacteraceae</taxon>
        <taxon>Desulfamplus</taxon>
    </lineage>
</organism>
<dbReference type="Pfam" id="PF08011">
    <property type="entry name" value="PDDEXK_9"/>
    <property type="match status" value="1"/>
</dbReference>
<keyword evidence="2" id="KW-1185">Reference proteome</keyword>
<dbReference type="Proteomes" id="UP000191931">
    <property type="component" value="Unassembled WGS sequence"/>
</dbReference>
<dbReference type="PANTHER" id="PTHR34825:SF1">
    <property type="entry name" value="AAA-ATPASE-LIKE DOMAIN-CONTAINING PROTEIN"/>
    <property type="match status" value="1"/>
</dbReference>
<accession>A0A1W1HBF6</accession>
<reference evidence="1 2" key="1">
    <citation type="submission" date="2017-03" db="EMBL/GenBank/DDBJ databases">
        <authorList>
            <person name="Afonso C.L."/>
            <person name="Miller P.J."/>
            <person name="Scott M.A."/>
            <person name="Spackman E."/>
            <person name="Goraichik I."/>
            <person name="Dimitrov K.M."/>
            <person name="Suarez D.L."/>
            <person name="Swayne D.E."/>
        </authorList>
    </citation>
    <scope>NUCLEOTIDE SEQUENCE [LARGE SCALE GENOMIC DNA]</scope>
    <source>
        <strain evidence="1">PRJEB14757</strain>
    </source>
</reference>
<evidence type="ECO:0000313" key="1">
    <source>
        <dbReference type="EMBL" id="SLM29769.1"/>
    </source>
</evidence>
<protein>
    <recommendedName>
        <fullName evidence="3">AAA-ATPase-like domain-containing protein</fullName>
    </recommendedName>
</protein>
<gene>
    <name evidence="1" type="ORF">MTBBW1_1950001</name>
</gene>
<dbReference type="AlphaFoldDB" id="A0A1W1HBF6"/>
<dbReference type="EMBL" id="FWEV01000107">
    <property type="protein sequence ID" value="SLM29769.1"/>
    <property type="molecule type" value="Genomic_DNA"/>
</dbReference>
<evidence type="ECO:0008006" key="3">
    <source>
        <dbReference type="Google" id="ProtNLM"/>
    </source>
</evidence>